<gene>
    <name evidence="4" type="ORF">HF521_003190</name>
</gene>
<feature type="compositionally biased region" description="Polar residues" evidence="1">
    <location>
        <begin position="343"/>
        <end position="356"/>
    </location>
</feature>
<evidence type="ECO:0000313" key="4">
    <source>
        <dbReference type="EMBL" id="KAF7700232.1"/>
    </source>
</evidence>
<evidence type="ECO:0000256" key="1">
    <source>
        <dbReference type="SAM" id="MobiDB-lite"/>
    </source>
</evidence>
<dbReference type="Proteomes" id="UP000606274">
    <property type="component" value="Unassembled WGS sequence"/>
</dbReference>
<feature type="transmembrane region" description="Helical" evidence="2">
    <location>
        <begin position="278"/>
        <end position="302"/>
    </location>
</feature>
<dbReference type="PANTHER" id="PTHR46484:SF7">
    <property type="entry name" value="MYELIN-ASSOCIATED GLYCOPROTEIN-LIKE-RELATED"/>
    <property type="match status" value="1"/>
</dbReference>
<dbReference type="EMBL" id="JABFDY010000012">
    <property type="protein sequence ID" value="KAF7700232.1"/>
    <property type="molecule type" value="Genomic_DNA"/>
</dbReference>
<name>A0A8T0B6U6_SILME</name>
<comment type="caution">
    <text evidence="4">The sequence shown here is derived from an EMBL/GenBank/DDBJ whole genome shotgun (WGS) entry which is preliminary data.</text>
</comment>
<sequence length="400" mass="45241">MDVSGLGVNIFLEQWQSFTQKTKKIVLQLTSKICSMDLQSRILFCWIILQVAFASVFADVWKVEVVTPIEGLVSSCVVLPCKFNYPGDTVPSSRVKGIWYKKDKVADRIYDEDSLQIVDSFKDRTKLIGNLGDKNCSLEINEVKDHDNGPFCFRTEIPTIDKYSFVDNCVTIKIKPEPEEPTLYHEESFTEGSAAIFKCYIRHTCPTHHPTIKWSRTEDKPTLIYKDNGHGVWEVESLLTFIATPEDDHTEITCTVSFHGILESAVTHKIYIKRKQTFLHIIIPVVAVTGTIILFGTACFFVTKRYKRQIQDLQARNPDGVWSRLSRISRRVRGERHEHDSGIRQNNCVSNATGSAGFSKPRFPSPNSGKKAYKKSGGGCSDDYGDDYTNTGDLNVYGNI</sequence>
<dbReference type="AlphaFoldDB" id="A0A8T0B6U6"/>
<dbReference type="InterPro" id="IPR007110">
    <property type="entry name" value="Ig-like_dom"/>
</dbReference>
<organism evidence="4 5">
    <name type="scientific">Silurus meridionalis</name>
    <name type="common">Southern catfish</name>
    <name type="synonym">Silurus soldatovi meridionalis</name>
    <dbReference type="NCBI Taxonomy" id="175797"/>
    <lineage>
        <taxon>Eukaryota</taxon>
        <taxon>Metazoa</taxon>
        <taxon>Chordata</taxon>
        <taxon>Craniata</taxon>
        <taxon>Vertebrata</taxon>
        <taxon>Euteleostomi</taxon>
        <taxon>Actinopterygii</taxon>
        <taxon>Neopterygii</taxon>
        <taxon>Teleostei</taxon>
        <taxon>Ostariophysi</taxon>
        <taxon>Siluriformes</taxon>
        <taxon>Siluridae</taxon>
        <taxon>Silurus</taxon>
    </lineage>
</organism>
<dbReference type="InterPro" id="IPR013783">
    <property type="entry name" value="Ig-like_fold"/>
</dbReference>
<dbReference type="Gene3D" id="2.60.40.10">
    <property type="entry name" value="Immunoglobulins"/>
    <property type="match status" value="2"/>
</dbReference>
<keyword evidence="5" id="KW-1185">Reference proteome</keyword>
<keyword evidence="2" id="KW-0472">Membrane</keyword>
<evidence type="ECO:0000259" key="3">
    <source>
        <dbReference type="PROSITE" id="PS50835"/>
    </source>
</evidence>
<protein>
    <recommendedName>
        <fullName evidence="3">Ig-like domain-containing protein</fullName>
    </recommendedName>
</protein>
<proteinExistence type="predicted"/>
<keyword evidence="2" id="KW-1133">Transmembrane helix</keyword>
<accession>A0A8T0B6U6</accession>
<dbReference type="PROSITE" id="PS50835">
    <property type="entry name" value="IG_LIKE"/>
    <property type="match status" value="1"/>
</dbReference>
<feature type="region of interest" description="Disordered" evidence="1">
    <location>
        <begin position="333"/>
        <end position="377"/>
    </location>
</feature>
<dbReference type="InterPro" id="IPR036179">
    <property type="entry name" value="Ig-like_dom_sf"/>
</dbReference>
<dbReference type="PANTHER" id="PTHR46484">
    <property type="entry name" value="SI:CH211-171H4.5-RELATED"/>
    <property type="match status" value="1"/>
</dbReference>
<reference evidence="4" key="1">
    <citation type="submission" date="2020-08" db="EMBL/GenBank/DDBJ databases">
        <title>Chromosome-level assembly of Southern catfish (Silurus meridionalis) provides insights into visual adaptation to the nocturnal and benthic lifestyles.</title>
        <authorList>
            <person name="Zhang Y."/>
            <person name="Wang D."/>
            <person name="Peng Z."/>
        </authorList>
    </citation>
    <scope>NUCLEOTIDE SEQUENCE</scope>
    <source>
        <strain evidence="4">SWU-2019-XX</strain>
        <tissue evidence="4">Muscle</tissue>
    </source>
</reference>
<evidence type="ECO:0000256" key="2">
    <source>
        <dbReference type="SAM" id="Phobius"/>
    </source>
</evidence>
<evidence type="ECO:0000313" key="5">
    <source>
        <dbReference type="Proteomes" id="UP000606274"/>
    </source>
</evidence>
<dbReference type="SUPFAM" id="SSF48726">
    <property type="entry name" value="Immunoglobulin"/>
    <property type="match status" value="2"/>
</dbReference>
<feature type="domain" description="Ig-like" evidence="3">
    <location>
        <begin position="178"/>
        <end position="267"/>
    </location>
</feature>
<keyword evidence="2" id="KW-0812">Transmembrane</keyword>